<dbReference type="EMBL" id="GGEC01051914">
    <property type="protein sequence ID" value="MBX32398.1"/>
    <property type="molecule type" value="Transcribed_RNA"/>
</dbReference>
<feature type="region of interest" description="Disordered" evidence="1">
    <location>
        <begin position="1"/>
        <end position="30"/>
    </location>
</feature>
<evidence type="ECO:0000313" key="3">
    <source>
        <dbReference type="EMBL" id="MBX32405.1"/>
    </source>
</evidence>
<accession>A0A2P2MQ95</accession>
<dbReference type="EMBL" id="GGEC01051921">
    <property type="protein sequence ID" value="MBX32405.1"/>
    <property type="molecule type" value="Transcribed_RNA"/>
</dbReference>
<sequence length="30" mass="3572">MTKRDREKIGHLDNQISPEPLDQLQQLVLR</sequence>
<evidence type="ECO:0000256" key="1">
    <source>
        <dbReference type="SAM" id="MobiDB-lite"/>
    </source>
</evidence>
<reference evidence="2" key="1">
    <citation type="submission" date="2018-02" db="EMBL/GenBank/DDBJ databases">
        <title>Rhizophora mucronata_Transcriptome.</title>
        <authorList>
            <person name="Meera S.P."/>
            <person name="Sreeshan A."/>
            <person name="Augustine A."/>
        </authorList>
    </citation>
    <scope>NUCLEOTIDE SEQUENCE</scope>
    <source>
        <tissue evidence="2">Leaf</tissue>
    </source>
</reference>
<feature type="compositionally biased region" description="Basic and acidic residues" evidence="1">
    <location>
        <begin position="1"/>
        <end position="11"/>
    </location>
</feature>
<organism evidence="2">
    <name type="scientific">Rhizophora mucronata</name>
    <name type="common">Asiatic mangrove</name>
    <dbReference type="NCBI Taxonomy" id="61149"/>
    <lineage>
        <taxon>Eukaryota</taxon>
        <taxon>Viridiplantae</taxon>
        <taxon>Streptophyta</taxon>
        <taxon>Embryophyta</taxon>
        <taxon>Tracheophyta</taxon>
        <taxon>Spermatophyta</taxon>
        <taxon>Magnoliopsida</taxon>
        <taxon>eudicotyledons</taxon>
        <taxon>Gunneridae</taxon>
        <taxon>Pentapetalae</taxon>
        <taxon>rosids</taxon>
        <taxon>fabids</taxon>
        <taxon>Malpighiales</taxon>
        <taxon>Rhizophoraceae</taxon>
        <taxon>Rhizophora</taxon>
    </lineage>
</organism>
<proteinExistence type="predicted"/>
<dbReference type="AlphaFoldDB" id="A0A2P2MQ95"/>
<evidence type="ECO:0000313" key="2">
    <source>
        <dbReference type="EMBL" id="MBX32398.1"/>
    </source>
</evidence>
<protein>
    <submittedName>
        <fullName evidence="3">Uncharacterized protein MANES_12G078400</fullName>
    </submittedName>
</protein>
<name>A0A2P2MQ95_RHIMU</name>